<feature type="transmembrane region" description="Helical" evidence="1">
    <location>
        <begin position="156"/>
        <end position="178"/>
    </location>
</feature>
<dbReference type="Proteomes" id="UP000078397">
    <property type="component" value="Unassembled WGS sequence"/>
</dbReference>
<name>A0A179GA88_METCM</name>
<protein>
    <submittedName>
        <fullName evidence="2">Membrane protein</fullName>
    </submittedName>
</protein>
<accession>A0A179GA88</accession>
<comment type="caution">
    <text evidence="2">The sequence shown here is derived from an EMBL/GenBank/DDBJ whole genome shotgun (WGS) entry which is preliminary data.</text>
</comment>
<evidence type="ECO:0000313" key="3">
    <source>
        <dbReference type="Proteomes" id="UP000078397"/>
    </source>
</evidence>
<dbReference type="KEGG" id="pchm:VFPPC_13130"/>
<evidence type="ECO:0000313" key="2">
    <source>
        <dbReference type="EMBL" id="OAQ74069.1"/>
    </source>
</evidence>
<feature type="transmembrane region" description="Helical" evidence="1">
    <location>
        <begin position="47"/>
        <end position="67"/>
    </location>
</feature>
<dbReference type="Pfam" id="PF06966">
    <property type="entry name" value="DUF1295"/>
    <property type="match status" value="1"/>
</dbReference>
<gene>
    <name evidence="2" type="ORF">VFPPC_13130</name>
</gene>
<keyword evidence="1" id="KW-0812">Transmembrane</keyword>
<organism evidence="2 3">
    <name type="scientific">Pochonia chlamydosporia 170</name>
    <dbReference type="NCBI Taxonomy" id="1380566"/>
    <lineage>
        <taxon>Eukaryota</taxon>
        <taxon>Fungi</taxon>
        <taxon>Dikarya</taxon>
        <taxon>Ascomycota</taxon>
        <taxon>Pezizomycotina</taxon>
        <taxon>Sordariomycetes</taxon>
        <taxon>Hypocreomycetidae</taxon>
        <taxon>Hypocreales</taxon>
        <taxon>Clavicipitaceae</taxon>
        <taxon>Pochonia</taxon>
    </lineage>
</organism>
<dbReference type="Gene3D" id="1.20.120.1630">
    <property type="match status" value="1"/>
</dbReference>
<feature type="transmembrane region" description="Helical" evidence="1">
    <location>
        <begin position="198"/>
        <end position="216"/>
    </location>
</feature>
<dbReference type="AlphaFoldDB" id="A0A179GA88"/>
<feature type="transmembrane region" description="Helical" evidence="1">
    <location>
        <begin position="252"/>
        <end position="271"/>
    </location>
</feature>
<evidence type="ECO:0000256" key="1">
    <source>
        <dbReference type="SAM" id="Phobius"/>
    </source>
</evidence>
<dbReference type="OrthoDB" id="201504at2759"/>
<proteinExistence type="predicted"/>
<dbReference type="PANTHER" id="PTHR32251">
    <property type="entry name" value="3-OXO-5-ALPHA-STEROID 4-DEHYDROGENASE"/>
    <property type="match status" value="1"/>
</dbReference>
<reference evidence="2 3" key="1">
    <citation type="journal article" date="2016" name="PLoS Pathog.">
        <title>Biosynthesis of antibiotic leucinostatins in bio-control fungus Purpureocillium lilacinum and their inhibition on phytophthora revealed by genome mining.</title>
        <authorList>
            <person name="Wang G."/>
            <person name="Liu Z."/>
            <person name="Lin R."/>
            <person name="Li E."/>
            <person name="Mao Z."/>
            <person name="Ling J."/>
            <person name="Yang Y."/>
            <person name="Yin W.B."/>
            <person name="Xie B."/>
        </authorList>
    </citation>
    <scope>NUCLEOTIDE SEQUENCE [LARGE SCALE GENOMIC DNA]</scope>
    <source>
        <strain evidence="2">170</strain>
    </source>
</reference>
<feature type="transmembrane region" description="Helical" evidence="1">
    <location>
        <begin position="20"/>
        <end position="40"/>
    </location>
</feature>
<dbReference type="PANTHER" id="PTHR32251:SF17">
    <property type="entry name" value="STEROID 5-ALPHA REDUCTASE C-TERMINAL DOMAIN-CONTAINING PROTEIN"/>
    <property type="match status" value="1"/>
</dbReference>
<keyword evidence="3" id="KW-1185">Reference proteome</keyword>
<sequence>MSILNHLLHITNFKSPLLRTVVPSVGAALAIQFAAGLPSVLAGTERFFDFSGSLTFLAVGALSLYLPQLRSRVGNAALPKLFASSAWNWRQIALTGMAITWATRRMYPLPSLKDRKKTCSSRKWHTNIHAVGIYLFHRITQEGHDARFDKLRTQPLRFAFSFFMQAIWVSLMLMPVMAVNAVPAAALAAVPRVTVTDVLGIGVWAGGIALETAADIQKSRWVEGRRKKEHDEQFLKTGLFGLCRFPHYFGEISLWTGLATTCAGVLALKPVQLALGFTSPGGILATTALSFIAPAFSGFLLTKVSGIPLTEARHDEKYGDRKDYREWKKNTPKLLPRLW</sequence>
<dbReference type="GO" id="GO:0016020">
    <property type="term" value="C:membrane"/>
    <property type="evidence" value="ECO:0007669"/>
    <property type="project" value="TreeGrafter"/>
</dbReference>
<feature type="transmembrane region" description="Helical" evidence="1">
    <location>
        <begin position="283"/>
        <end position="301"/>
    </location>
</feature>
<keyword evidence="1" id="KW-0472">Membrane</keyword>
<dbReference type="RefSeq" id="XP_018150152.1">
    <property type="nucleotide sequence ID" value="XM_018290907.1"/>
</dbReference>
<dbReference type="EMBL" id="LSBJ02000001">
    <property type="protein sequence ID" value="OAQ74069.1"/>
    <property type="molecule type" value="Genomic_DNA"/>
</dbReference>
<keyword evidence="1" id="KW-1133">Transmembrane helix</keyword>
<dbReference type="InterPro" id="IPR010721">
    <property type="entry name" value="UstE-like"/>
</dbReference>
<dbReference type="GeneID" id="28854901"/>
<dbReference type="PROSITE" id="PS50244">
    <property type="entry name" value="S5A_REDUCTASE"/>
    <property type="match status" value="1"/>
</dbReference>